<sequence length="439" mass="50213">MKEIKIKRGLELPFGKVCDFKGEKLSREIGFVGDDFTGLKVKFLVNEGDKVSTGSPIFINRKDEDVVFVSPVNGVVKNIVRGEKRKFLYLSIEVEDHTSVEAIDFKDNNLNYKYILLKYGFWPYFRKRPFDKIPSSTSKPVAIFVTAIDTRGFAPEPNFIIEKEKENFIKGVNVLKEAFGVKTFLCVDKDFNKSMLSEDNLLEVAVFHGPHPAGLAGTHIDYLRKPTMEEEVWYIDYQAVIDIGYFFNTGKINPYKYVSIAGYGFQENGIFKILKGSRLDNIQDLSKDYRYISGCYLYGRKIDENAPFVGFYDNQVSIIKEGGEKRLFGWISPSRKYFTVLGVALSKFIKPKKYIFDTSMHGSLRPIIPISSYNKVTAIDTEPLALLRAVLTKDIDRAIDLGILSLGEEDFSLYTYVCPSKIDFIKHSRELLDTIEKEW</sequence>
<keyword evidence="1" id="KW-1278">Translocase</keyword>
<dbReference type="InterPro" id="IPR056148">
    <property type="entry name" value="NQRA_2nd"/>
</dbReference>
<dbReference type="EC" id="7.2.1.1" evidence="1"/>
<dbReference type="InterPro" id="IPR056147">
    <property type="entry name" value="NQRA_N"/>
</dbReference>
<dbReference type="PANTHER" id="PTHR37839:SF1">
    <property type="entry name" value="NA(+)-TRANSLOCATING NADH-QUINONE REDUCTASE SUBUNIT A"/>
    <property type="match status" value="1"/>
</dbReference>
<keyword evidence="1" id="KW-0739">Sodium transport</keyword>
<dbReference type="HOGENOM" id="CLU_046656_0_0_0"/>
<gene>
    <name evidence="1 4" type="primary">nqrA</name>
    <name evidence="4" type="ordered locus">DEFDS_1918</name>
</gene>
<feature type="domain" description="NqrA second alpha/beta" evidence="3">
    <location>
        <begin position="114"/>
        <end position="252"/>
    </location>
</feature>
<keyword evidence="5" id="KW-1185">Reference proteome</keyword>
<organism evidence="4 5">
    <name type="scientific">Deferribacter desulfuricans (strain DSM 14783 / JCM 11476 / NBRC 101012 / SSM1)</name>
    <dbReference type="NCBI Taxonomy" id="639282"/>
    <lineage>
        <taxon>Bacteria</taxon>
        <taxon>Pseudomonadati</taxon>
        <taxon>Deferribacterota</taxon>
        <taxon>Deferribacteres</taxon>
        <taxon>Deferribacterales</taxon>
        <taxon>Deferribacteraceae</taxon>
        <taxon>Deferribacter</taxon>
    </lineage>
</organism>
<keyword evidence="1" id="KW-0813">Transport</keyword>
<dbReference type="PANTHER" id="PTHR37839">
    <property type="entry name" value="NA(+)-TRANSLOCATING NADH-QUINONE REDUCTASE SUBUNIT A"/>
    <property type="match status" value="1"/>
</dbReference>
<comment type="subunit">
    <text evidence="1">Composed of six subunits; NqrA, NqrB, NqrC, NqrD, NqrE and NqrF.</text>
</comment>
<dbReference type="HAMAP" id="MF_00425">
    <property type="entry name" value="NqrA"/>
    <property type="match status" value="1"/>
</dbReference>
<dbReference type="AlphaFoldDB" id="D3P9H9"/>
<dbReference type="GO" id="GO:0016655">
    <property type="term" value="F:oxidoreductase activity, acting on NAD(P)H, quinone or similar compound as acceptor"/>
    <property type="evidence" value="ECO:0007669"/>
    <property type="project" value="UniProtKB-UniRule"/>
</dbReference>
<evidence type="ECO:0000259" key="3">
    <source>
        <dbReference type="Pfam" id="PF24836"/>
    </source>
</evidence>
<evidence type="ECO:0000259" key="2">
    <source>
        <dbReference type="Pfam" id="PF05896"/>
    </source>
</evidence>
<reference evidence="4 5" key="1">
    <citation type="journal article" date="2010" name="DNA Res.">
        <title>Bacterial lifestyle in a deep-sea hydrothermal vent chimney revealed by the genome sequence of the thermophilic bacterium Deferribacter desulfuricans SSM1.</title>
        <authorList>
            <person name="Takaki Y."/>
            <person name="Shimamura S."/>
            <person name="Nakagawa S."/>
            <person name="Fukuhara Y."/>
            <person name="Horikawa H."/>
            <person name="Ankai A."/>
            <person name="Harada T."/>
            <person name="Hosoyama A."/>
            <person name="Oguchi A."/>
            <person name="Fukui S."/>
            <person name="Fujita N."/>
            <person name="Takami H."/>
            <person name="Takai K."/>
        </authorList>
    </citation>
    <scope>NUCLEOTIDE SEQUENCE [LARGE SCALE GENOMIC DNA]</scope>
    <source>
        <strain evidence="5">DSM 14783 / JCM 11476 / NBRC 101012 / SSM1</strain>
    </source>
</reference>
<comment type="function">
    <text evidence="1">NQR complex catalyzes the reduction of ubiquinone-1 to ubiquinol by two successive reactions, coupled with the transport of Na(+) ions from the cytoplasm to the periplasm. NqrA to NqrE are probably involved in the second step, the conversion of ubisemiquinone to ubiquinol.</text>
</comment>
<keyword evidence="4" id="KW-0560">Oxidoreductase</keyword>
<evidence type="ECO:0000313" key="5">
    <source>
        <dbReference type="Proteomes" id="UP000001520"/>
    </source>
</evidence>
<dbReference type="KEGG" id="ddf:DEFDS_1918"/>
<feature type="domain" description="NqrA N-terminal barrel-sandwich hybrid" evidence="2">
    <location>
        <begin position="4"/>
        <end position="95"/>
    </location>
</feature>
<proteinExistence type="inferred from homology"/>
<dbReference type="EMBL" id="AP011529">
    <property type="protein sequence ID" value="BAI81369.1"/>
    <property type="molecule type" value="Genomic_DNA"/>
</dbReference>
<keyword evidence="1" id="KW-0915">Sodium</keyword>
<dbReference type="STRING" id="639282.DEFDS_1918"/>
<dbReference type="Proteomes" id="UP000001520">
    <property type="component" value="Chromosome"/>
</dbReference>
<name>D3P9H9_DEFDS</name>
<dbReference type="Pfam" id="PF24836">
    <property type="entry name" value="NQRA_2nd"/>
    <property type="match status" value="1"/>
</dbReference>
<keyword evidence="1" id="KW-0520">NAD</keyword>
<evidence type="ECO:0000313" key="4">
    <source>
        <dbReference type="EMBL" id="BAI81369.1"/>
    </source>
</evidence>
<dbReference type="RefSeq" id="WP_013008614.1">
    <property type="nucleotide sequence ID" value="NC_013939.1"/>
</dbReference>
<dbReference type="eggNOG" id="COG1726">
    <property type="taxonomic scope" value="Bacteria"/>
</dbReference>
<comment type="similarity">
    <text evidence="1">Belongs to the NqrA family.</text>
</comment>
<dbReference type="NCBIfam" id="TIGR01936">
    <property type="entry name" value="nqrA"/>
    <property type="match status" value="1"/>
</dbReference>
<accession>D3P9H9</accession>
<keyword evidence="1" id="KW-0830">Ubiquinone</keyword>
<dbReference type="GO" id="GO:0006814">
    <property type="term" value="P:sodium ion transport"/>
    <property type="evidence" value="ECO:0007669"/>
    <property type="project" value="UniProtKB-UniRule"/>
</dbReference>
<dbReference type="InterPro" id="IPR008703">
    <property type="entry name" value="NqrA"/>
</dbReference>
<keyword evidence="1" id="KW-0406">Ion transport</keyword>
<comment type="catalytic activity">
    <reaction evidence="1">
        <text>a ubiquinone + n Na(+)(in) + NADH + H(+) = a ubiquinol + n Na(+)(out) + NAD(+)</text>
        <dbReference type="Rhea" id="RHEA:47748"/>
        <dbReference type="Rhea" id="RHEA-COMP:9565"/>
        <dbReference type="Rhea" id="RHEA-COMP:9566"/>
        <dbReference type="ChEBI" id="CHEBI:15378"/>
        <dbReference type="ChEBI" id="CHEBI:16389"/>
        <dbReference type="ChEBI" id="CHEBI:17976"/>
        <dbReference type="ChEBI" id="CHEBI:29101"/>
        <dbReference type="ChEBI" id="CHEBI:57540"/>
        <dbReference type="ChEBI" id="CHEBI:57945"/>
        <dbReference type="EC" id="7.2.1.1"/>
    </reaction>
</comment>
<dbReference type="Pfam" id="PF05896">
    <property type="entry name" value="NQRA_N"/>
    <property type="match status" value="1"/>
</dbReference>
<dbReference type="OrthoDB" id="9774536at2"/>
<evidence type="ECO:0000256" key="1">
    <source>
        <dbReference type="HAMAP-Rule" id="MF_00425"/>
    </source>
</evidence>
<protein>
    <recommendedName>
        <fullName evidence="1">Na(+)-translocating NADH-quinone reductase subunit A</fullName>
        <shortName evidence="1">Na(+)-NQR subunit A</shortName>
        <shortName evidence="1">Na(+)-translocating NQR subunit A</shortName>
        <ecNumber evidence="1">7.2.1.1</ecNumber>
    </recommendedName>
    <alternativeName>
        <fullName evidence="1">NQR complex subunit A</fullName>
    </alternativeName>
    <alternativeName>
        <fullName evidence="1">NQR-1 subunit A</fullName>
    </alternativeName>
</protein>